<comment type="caution">
    <text evidence="4">The sequence shown here is derived from an EMBL/GenBank/DDBJ whole genome shotgun (WGS) entry which is preliminary data.</text>
</comment>
<evidence type="ECO:0000313" key="1">
    <source>
        <dbReference type="EMBL" id="PQL90675.1"/>
    </source>
</evidence>
<dbReference type="EMBL" id="PSZM01000001">
    <property type="protein sequence ID" value="PQL95231.1"/>
    <property type="molecule type" value="Genomic_DNA"/>
</dbReference>
<evidence type="ECO:0008006" key="6">
    <source>
        <dbReference type="Google" id="ProtNLM"/>
    </source>
</evidence>
<gene>
    <name evidence="4" type="ORF">C4S77_00005</name>
    <name evidence="3" type="ORF">C4S77_04070</name>
    <name evidence="2" type="ORF">C4S77_09515</name>
    <name evidence="1" type="ORF">C4S77_12435</name>
</gene>
<dbReference type="OrthoDB" id="955509at2"/>
<evidence type="ECO:0000313" key="2">
    <source>
        <dbReference type="EMBL" id="PQL91081.1"/>
    </source>
</evidence>
<keyword evidence="5" id="KW-1185">Reference proteome</keyword>
<evidence type="ECO:0000313" key="5">
    <source>
        <dbReference type="Proteomes" id="UP000238042"/>
    </source>
</evidence>
<dbReference type="Proteomes" id="UP000238042">
    <property type="component" value="Unassembled WGS sequence"/>
</dbReference>
<evidence type="ECO:0000313" key="3">
    <source>
        <dbReference type="EMBL" id="PQL94137.1"/>
    </source>
</evidence>
<protein>
    <recommendedName>
        <fullName evidence="6">Type VI secretion system needle protein Hcp</fullName>
    </recommendedName>
</protein>
<organism evidence="4 5">
    <name type="scientific">Apibacter adventoris</name>
    <dbReference type="NCBI Taxonomy" id="1679466"/>
    <lineage>
        <taxon>Bacteria</taxon>
        <taxon>Pseudomonadati</taxon>
        <taxon>Bacteroidota</taxon>
        <taxon>Flavobacteriia</taxon>
        <taxon>Flavobacteriales</taxon>
        <taxon>Weeksellaceae</taxon>
        <taxon>Apibacter</taxon>
    </lineage>
</organism>
<dbReference type="AlphaFoldDB" id="A0A2S8AFS2"/>
<dbReference type="RefSeq" id="WP_105193622.1">
    <property type="nucleotide sequence ID" value="NZ_PSZM01000001.1"/>
</dbReference>
<dbReference type="InterPro" id="IPR041408">
    <property type="entry name" value="Hcp_Tssd"/>
</dbReference>
<dbReference type="GO" id="GO:0033104">
    <property type="term" value="C:type VI protein secretion system complex"/>
    <property type="evidence" value="ECO:0007669"/>
    <property type="project" value="InterPro"/>
</dbReference>
<reference evidence="4 5" key="1">
    <citation type="submission" date="2018-02" db="EMBL/GenBank/DDBJ databases">
        <title>Genome sequences of Apibacter spp., gut symbionts of Asian honey bees.</title>
        <authorList>
            <person name="Kwong W.K."/>
            <person name="Steele M.I."/>
            <person name="Moran N.A."/>
        </authorList>
    </citation>
    <scope>NUCLEOTIDE SEQUENCE [LARGE SCALE GENOMIC DNA]</scope>
    <source>
        <strain evidence="5">wkB301</strain>
        <strain evidence="4">WkB301</strain>
    </source>
</reference>
<sequence length="131" mass="15029">MSSFLAKLEMEGSVYTVLHCHYSFQKNIDSSGKPQGATRGGYLDLTLESNGNSVFIDWMLSQNKTKDGVIIFYRRDAMSKLQEVKFEKSYCISFEEEFDATDNQPMRIRLQLCSKKLSIANISYENSWKLG</sequence>
<name>A0A2S8AFS2_9FLAO</name>
<dbReference type="EMBL" id="PSZM01000025">
    <property type="protein sequence ID" value="PQL94137.1"/>
    <property type="molecule type" value="Genomic_DNA"/>
</dbReference>
<dbReference type="EMBL" id="PSZM01000043">
    <property type="protein sequence ID" value="PQL91081.1"/>
    <property type="molecule type" value="Genomic_DNA"/>
</dbReference>
<dbReference type="EMBL" id="PSZM01000046">
    <property type="protein sequence ID" value="PQL90675.1"/>
    <property type="molecule type" value="Genomic_DNA"/>
</dbReference>
<accession>A0A2S8AFS2</accession>
<proteinExistence type="predicted"/>
<evidence type="ECO:0000313" key="4">
    <source>
        <dbReference type="EMBL" id="PQL95231.1"/>
    </source>
</evidence>
<dbReference type="Pfam" id="PF17642">
    <property type="entry name" value="TssD"/>
    <property type="match status" value="1"/>
</dbReference>